<organism evidence="2 3">
    <name type="scientific">Cercophora samala</name>
    <dbReference type="NCBI Taxonomy" id="330535"/>
    <lineage>
        <taxon>Eukaryota</taxon>
        <taxon>Fungi</taxon>
        <taxon>Dikarya</taxon>
        <taxon>Ascomycota</taxon>
        <taxon>Pezizomycotina</taxon>
        <taxon>Sordariomycetes</taxon>
        <taxon>Sordariomycetidae</taxon>
        <taxon>Sordariales</taxon>
        <taxon>Lasiosphaeriaceae</taxon>
        <taxon>Cercophora</taxon>
    </lineage>
</organism>
<gene>
    <name evidence="2" type="ORF">QBC41DRAFT_306531</name>
</gene>
<feature type="region of interest" description="Disordered" evidence="1">
    <location>
        <begin position="838"/>
        <end position="876"/>
    </location>
</feature>
<proteinExistence type="predicted"/>
<feature type="compositionally biased region" description="Polar residues" evidence="1">
    <location>
        <begin position="299"/>
        <end position="311"/>
    </location>
</feature>
<sequence length="876" mass="99633">MVCYRSNEGAATSRCSYAAWYADVAGESLRLQYGVRCMLVYTLVVEPQCELPLSAASLPVGNITVLRNALDRWNQSQSTADSMHCLYHILESHQPRQYDTPGQDPDPLSIKDFRGQDAAHVRVLSNMANHEDAHFDVFFACLEREEIGICEYDEALEYHNKLVKKRMKALDRERSPGSITSYHGYSVEHGLRHKDGTYTKPKLFHRLTAVEDTRYNLVDLRDLEGNMLLHQAPSELEAANVLQMGGFDRARKREAEYWDCGPTARHLSRVTALVLIPRTSFPAFIVRHQNLGPRPYLEMTSQGLRHGTPSSESDRDDPGEAAWAAMAYYSRSIINGRTWPFLARSFAKVCSRIFSQSEGEDWHAEFDKTWGPIDKSDLCSTIPFEDILKALVLIDRFDLFELVIKDYADPERGETVDGVFLQWLRGWVDEPQCPIARSERFKKIREGLTHMLVTMYNFDLDDRLEAIAGFAPVYQHSGGTCEDGLGSWLADMINGCLESMVDVATNRDFPVGERETVVLIQLAKYIPHTNGQLLSFFTNSVMRILPPSNDTSALYLAFLRYLDSHSDDLTFPCPAEAIRELYFTIAGPLVHSIDFTTLMAHSEEDEAMLEDSGFLDKGVNTIDLEDLVKLHIALAIRHREEVADHAAPKLGEFRDVGVYVTGADGQKIRDEQPPEKRAEMRWAAIQASLKPGESLVPETLWAKFVKKLLEAAPRLRLDQFERLWIPFVDAISPGAFQLNTNIKEDQFLPFFDILDKVLEMRRYHFEIVSTLLKSYFTRMVGVGCDDESMRQEAMDIFSYGIHDSKNMEKLLGKELFEAMLLGNMPVLYDESLAGDGPRPQMVNEECNDPVEVHAKRKRGDSTRYSSSWEVKGKRRR</sequence>
<evidence type="ECO:0000256" key="1">
    <source>
        <dbReference type="SAM" id="MobiDB-lite"/>
    </source>
</evidence>
<evidence type="ECO:0000313" key="3">
    <source>
        <dbReference type="Proteomes" id="UP001174997"/>
    </source>
</evidence>
<reference evidence="2" key="1">
    <citation type="submission" date="2023-06" db="EMBL/GenBank/DDBJ databases">
        <title>Genome-scale phylogeny and comparative genomics of the fungal order Sordariales.</title>
        <authorList>
            <consortium name="Lawrence Berkeley National Laboratory"/>
            <person name="Hensen N."/>
            <person name="Bonometti L."/>
            <person name="Westerberg I."/>
            <person name="Brannstrom I.O."/>
            <person name="Guillou S."/>
            <person name="Cros-Aarteil S."/>
            <person name="Calhoun S."/>
            <person name="Haridas S."/>
            <person name="Kuo A."/>
            <person name="Mondo S."/>
            <person name="Pangilinan J."/>
            <person name="Riley R."/>
            <person name="Labutti K."/>
            <person name="Andreopoulos B."/>
            <person name="Lipzen A."/>
            <person name="Chen C."/>
            <person name="Yanf M."/>
            <person name="Daum C."/>
            <person name="Ng V."/>
            <person name="Clum A."/>
            <person name="Steindorff A."/>
            <person name="Ohm R."/>
            <person name="Martin F."/>
            <person name="Silar P."/>
            <person name="Natvig D."/>
            <person name="Lalanne C."/>
            <person name="Gautier V."/>
            <person name="Ament-Velasquez S.L."/>
            <person name="Kruys A."/>
            <person name="Hutchinson M.I."/>
            <person name="Powell A.J."/>
            <person name="Barry K."/>
            <person name="Miller A.N."/>
            <person name="Grigoriev I.V."/>
            <person name="Debuchy R."/>
            <person name="Gladieux P."/>
            <person name="Thoren M.H."/>
            <person name="Johannesson H."/>
        </authorList>
    </citation>
    <scope>NUCLEOTIDE SEQUENCE</scope>
    <source>
        <strain evidence="2">CBS 307.81</strain>
    </source>
</reference>
<evidence type="ECO:0000313" key="2">
    <source>
        <dbReference type="EMBL" id="KAK0664529.1"/>
    </source>
</evidence>
<name>A0AA39Z5J5_9PEZI</name>
<keyword evidence="3" id="KW-1185">Reference proteome</keyword>
<feature type="region of interest" description="Disordered" evidence="1">
    <location>
        <begin position="298"/>
        <end position="318"/>
    </location>
</feature>
<dbReference type="Proteomes" id="UP001174997">
    <property type="component" value="Unassembled WGS sequence"/>
</dbReference>
<accession>A0AA39Z5J5</accession>
<protein>
    <submittedName>
        <fullName evidence="2">Uncharacterized protein</fullName>
    </submittedName>
</protein>
<dbReference type="EMBL" id="JAULSY010000120">
    <property type="protein sequence ID" value="KAK0664529.1"/>
    <property type="molecule type" value="Genomic_DNA"/>
</dbReference>
<dbReference type="AlphaFoldDB" id="A0AA39Z5J5"/>
<comment type="caution">
    <text evidence="2">The sequence shown here is derived from an EMBL/GenBank/DDBJ whole genome shotgun (WGS) entry which is preliminary data.</text>
</comment>